<sequence>MQRLGLTLLVLTIISVTTYYVFTHENIERAEKIEQEVNELRRQNRELEAENKEMARKVVALRDDPRLAERKARANSRLARPDEVIFQFGQPEETLEVSVLLTVSPDSLRLAGKTILIDQLPEGLEALHEDIPSAKLQVEFDQHVDPLREQRVRDLVGASVLAPAEFVKHDAK</sequence>
<dbReference type="PANTHER" id="PTHR37485:SF1">
    <property type="entry name" value="CELL DIVISION PROTEIN FTSB"/>
    <property type="match status" value="1"/>
</dbReference>
<name>A0A2Z4FH39_9DELT</name>
<gene>
    <name evidence="7" type="ORF">DN745_01330</name>
</gene>
<reference evidence="7 8" key="1">
    <citation type="submission" date="2018-06" db="EMBL/GenBank/DDBJ databases">
        <title>Lujinxingia sediminis gen. nov. sp. nov., a new facultative anaerobic member of the class Deltaproteobacteria, and proposal of Lujinxingaceae fam. nov.</title>
        <authorList>
            <person name="Guo L.-Y."/>
            <person name="Li C.-M."/>
            <person name="Wang S."/>
            <person name="Du Z.-J."/>
        </authorList>
    </citation>
    <scope>NUCLEOTIDE SEQUENCE [LARGE SCALE GENOMIC DNA]</scope>
    <source>
        <strain evidence="7 8">FA350</strain>
    </source>
</reference>
<dbReference type="KEGG" id="bsed:DN745_01330"/>
<keyword evidence="2" id="KW-0132">Cell division</keyword>
<evidence type="ECO:0000256" key="4">
    <source>
        <dbReference type="ARBA" id="ARBA00022989"/>
    </source>
</evidence>
<dbReference type="RefSeq" id="WP_111331438.1">
    <property type="nucleotide sequence ID" value="NZ_CP030032.1"/>
</dbReference>
<dbReference type="Pfam" id="PF04977">
    <property type="entry name" value="DivIC"/>
    <property type="match status" value="1"/>
</dbReference>
<evidence type="ECO:0000313" key="7">
    <source>
        <dbReference type="EMBL" id="AWV88045.1"/>
    </source>
</evidence>
<evidence type="ECO:0000256" key="3">
    <source>
        <dbReference type="ARBA" id="ARBA00022692"/>
    </source>
</evidence>
<keyword evidence="4" id="KW-1133">Transmembrane helix</keyword>
<evidence type="ECO:0000313" key="8">
    <source>
        <dbReference type="Proteomes" id="UP000249799"/>
    </source>
</evidence>
<keyword evidence="5" id="KW-0472">Membrane</keyword>
<dbReference type="OrthoDB" id="5520945at2"/>
<evidence type="ECO:0000256" key="1">
    <source>
        <dbReference type="ARBA" id="ARBA00022475"/>
    </source>
</evidence>
<accession>A0A2Z4FH39</accession>
<dbReference type="GO" id="GO:0043093">
    <property type="term" value="P:FtsZ-dependent cytokinesis"/>
    <property type="evidence" value="ECO:0007669"/>
    <property type="project" value="TreeGrafter"/>
</dbReference>
<dbReference type="EMBL" id="CP030032">
    <property type="protein sequence ID" value="AWV88045.1"/>
    <property type="molecule type" value="Genomic_DNA"/>
</dbReference>
<evidence type="ECO:0000256" key="2">
    <source>
        <dbReference type="ARBA" id="ARBA00022618"/>
    </source>
</evidence>
<dbReference type="AlphaFoldDB" id="A0A2Z4FH39"/>
<dbReference type="Proteomes" id="UP000249799">
    <property type="component" value="Chromosome"/>
</dbReference>
<protein>
    <submittedName>
        <fullName evidence="7">Uncharacterized protein</fullName>
    </submittedName>
</protein>
<keyword evidence="3" id="KW-0812">Transmembrane</keyword>
<proteinExistence type="predicted"/>
<evidence type="ECO:0000256" key="5">
    <source>
        <dbReference type="ARBA" id="ARBA00023136"/>
    </source>
</evidence>
<dbReference type="InterPro" id="IPR023081">
    <property type="entry name" value="Cell_div_FtsB"/>
</dbReference>
<keyword evidence="6" id="KW-0131">Cell cycle</keyword>
<keyword evidence="8" id="KW-1185">Reference proteome</keyword>
<keyword evidence="1" id="KW-1003">Cell membrane</keyword>
<dbReference type="GO" id="GO:0030428">
    <property type="term" value="C:cell septum"/>
    <property type="evidence" value="ECO:0007669"/>
    <property type="project" value="TreeGrafter"/>
</dbReference>
<dbReference type="InterPro" id="IPR007060">
    <property type="entry name" value="FtsL/DivIC"/>
</dbReference>
<organism evidence="7 8">
    <name type="scientific">Bradymonas sediminis</name>
    <dbReference type="NCBI Taxonomy" id="1548548"/>
    <lineage>
        <taxon>Bacteria</taxon>
        <taxon>Deltaproteobacteria</taxon>
        <taxon>Bradymonadales</taxon>
        <taxon>Bradymonadaceae</taxon>
        <taxon>Bradymonas</taxon>
    </lineage>
</organism>
<dbReference type="PANTHER" id="PTHR37485">
    <property type="entry name" value="CELL DIVISION PROTEIN FTSB"/>
    <property type="match status" value="1"/>
</dbReference>
<evidence type="ECO:0000256" key="6">
    <source>
        <dbReference type="ARBA" id="ARBA00023306"/>
    </source>
</evidence>